<evidence type="ECO:0000259" key="11">
    <source>
        <dbReference type="PROSITE" id="PS50850"/>
    </source>
</evidence>
<feature type="transmembrane region" description="Helical" evidence="10">
    <location>
        <begin position="212"/>
        <end position="229"/>
    </location>
</feature>
<comment type="similarity">
    <text evidence="5">Belongs to the major facilitator superfamily. CAR1 family.</text>
</comment>
<feature type="transmembrane region" description="Helical" evidence="10">
    <location>
        <begin position="515"/>
        <end position="537"/>
    </location>
</feature>
<feature type="transmembrane region" description="Helical" evidence="10">
    <location>
        <begin position="381"/>
        <end position="401"/>
    </location>
</feature>
<feature type="transmembrane region" description="Helical" evidence="10">
    <location>
        <begin position="422"/>
        <end position="443"/>
    </location>
</feature>
<comment type="subcellular location">
    <subcellularLocation>
        <location evidence="1">Membrane</location>
        <topology evidence="1">Multi-pass membrane protein</topology>
    </subcellularLocation>
</comment>
<dbReference type="GO" id="GO:0005886">
    <property type="term" value="C:plasma membrane"/>
    <property type="evidence" value="ECO:0007669"/>
    <property type="project" value="TreeGrafter"/>
</dbReference>
<evidence type="ECO:0000313" key="12">
    <source>
        <dbReference type="EMBL" id="THY78244.1"/>
    </source>
</evidence>
<feature type="transmembrane region" description="Helical" evidence="10">
    <location>
        <begin position="337"/>
        <end position="369"/>
    </location>
</feature>
<evidence type="ECO:0000256" key="2">
    <source>
        <dbReference type="ARBA" id="ARBA00022692"/>
    </source>
</evidence>
<feature type="transmembrane region" description="Helical" evidence="10">
    <location>
        <begin position="267"/>
        <end position="296"/>
    </location>
</feature>
<evidence type="ECO:0000256" key="7">
    <source>
        <dbReference type="ARBA" id="ARBA00069139"/>
    </source>
</evidence>
<dbReference type="CDD" id="cd17323">
    <property type="entry name" value="MFS_Tpo1_MDR_like"/>
    <property type="match status" value="1"/>
</dbReference>
<feature type="domain" description="Major facilitator superfamily (MFS) profile" evidence="11">
    <location>
        <begin position="113"/>
        <end position="567"/>
    </location>
</feature>
<evidence type="ECO:0000313" key="13">
    <source>
        <dbReference type="Proteomes" id="UP000305064"/>
    </source>
</evidence>
<feature type="compositionally biased region" description="Basic and acidic residues" evidence="9">
    <location>
        <begin position="17"/>
        <end position="40"/>
    </location>
</feature>
<dbReference type="Proteomes" id="UP000305064">
    <property type="component" value="Unassembled WGS sequence"/>
</dbReference>
<feature type="transmembrane region" description="Helical" evidence="10">
    <location>
        <begin position="236"/>
        <end position="255"/>
    </location>
</feature>
<dbReference type="Pfam" id="PF07690">
    <property type="entry name" value="MFS_1"/>
    <property type="match status" value="1"/>
</dbReference>
<sequence>MSTYTSRTPSSTSTLNHPERTHEPKPDLEDASRSPTREHATSPIDADPLELPYRTLTENADMAEYTTETATGTITRKVTSNKTGKTEDYELVTFTPGDRENPKNWSKAYKWWCTMVVAVTCFAVAFNSAVITADMIGPQETFGISEEVALLTITVFVVGFGVGPMAFAPFSETWGRRPVYASTLLIALIFIIPCAVAKNIGTLIVCRLIDGIAFSAPMVLVGGTLADLWKAEERGVPMAAFSAAPFVGPAIGPLVGGFTSDHLGWRWLYWLQLILSGFVYILIVFTVPETYAPIILAKRAKKMRKDTGDSRYVSESDLDTRPIGERMKVFILRPFQLLFCELIVFLISLYMSVLYGLLYMFFVAFPIIYQEGKGYSASTTGLMFIPLAIGVIASAFLAPLINMDYARRSAKFGGKPPAEQRLVPMMYSCWWIAVGMFVFAWTSYPHLSWWGPAMGGFCIGFGFIPCYNSANNYLVDTYQHSAASALAAKTFIRSFWGAGVVLFTEQMFHRLGYQWAGTLMAFIALACCGIPYGFYFFGERIRKFSKYAYAGDDVENNPGPSKEVEAH</sequence>
<dbReference type="InterPro" id="IPR020846">
    <property type="entry name" value="MFS_dom"/>
</dbReference>
<dbReference type="FunFam" id="1.20.1250.20:FF:000011">
    <property type="entry name" value="MFS multidrug transporter, putative"/>
    <property type="match status" value="1"/>
</dbReference>
<accession>A0A4S9YHR3</accession>
<organism evidence="12 13">
    <name type="scientific">Aureobasidium pullulans</name>
    <name type="common">Black yeast</name>
    <name type="synonym">Pullularia pullulans</name>
    <dbReference type="NCBI Taxonomy" id="5580"/>
    <lineage>
        <taxon>Eukaryota</taxon>
        <taxon>Fungi</taxon>
        <taxon>Dikarya</taxon>
        <taxon>Ascomycota</taxon>
        <taxon>Pezizomycotina</taxon>
        <taxon>Dothideomycetes</taxon>
        <taxon>Dothideomycetidae</taxon>
        <taxon>Dothideales</taxon>
        <taxon>Saccotheciaceae</taxon>
        <taxon>Aureobasidium</taxon>
    </lineage>
</organism>
<dbReference type="PANTHER" id="PTHR23502:SF48">
    <property type="entry name" value="MULTIDRUG TRANSPORTER, PUTATIVE (AFU_ORTHOLOGUE AFUA_5G02700)-RELATED"/>
    <property type="match status" value="1"/>
</dbReference>
<feature type="transmembrane region" description="Helical" evidence="10">
    <location>
        <begin position="111"/>
        <end position="136"/>
    </location>
</feature>
<comment type="caution">
    <text evidence="12">The sequence shown here is derived from an EMBL/GenBank/DDBJ whole genome shotgun (WGS) entry which is preliminary data.</text>
</comment>
<name>A0A4S9YHR3_AURPU</name>
<dbReference type="AlphaFoldDB" id="A0A4S9YHR3"/>
<evidence type="ECO:0000256" key="10">
    <source>
        <dbReference type="SAM" id="Phobius"/>
    </source>
</evidence>
<dbReference type="PANTHER" id="PTHR23502">
    <property type="entry name" value="MAJOR FACILITATOR SUPERFAMILY"/>
    <property type="match status" value="1"/>
</dbReference>
<evidence type="ECO:0000256" key="1">
    <source>
        <dbReference type="ARBA" id="ARBA00004141"/>
    </source>
</evidence>
<evidence type="ECO:0000256" key="5">
    <source>
        <dbReference type="ARBA" id="ARBA00038347"/>
    </source>
</evidence>
<dbReference type="SUPFAM" id="SSF103473">
    <property type="entry name" value="MFS general substrate transporter"/>
    <property type="match status" value="1"/>
</dbReference>
<comment type="function">
    <text evidence="6">MFS transporter; part of the gene cluster that mediates the biosynthesis of cercosporin, a light-activated, non-host-selective toxin. The perylenequinone chromophore of cercosporin absorbs light energy to attain an electronically-activated triplet state and produces active oxygen species such as the hydroxyl radical, superoxide, hydrogen peroxide or singlet oxygen upon reaction with oxygen molecules. These reactive oxygen species cause damage to various cellular components including lipids, proteins and nucleic acids. Responsible for secretion and accumulation of cercosporin, but does not play any roles in self-protection against the toxicity of cercosporin.</text>
</comment>
<feature type="transmembrane region" description="Helical" evidence="10">
    <location>
        <begin position="148"/>
        <end position="167"/>
    </location>
</feature>
<reference evidence="12 13" key="1">
    <citation type="submission" date="2018-10" db="EMBL/GenBank/DDBJ databases">
        <title>Fifty Aureobasidium pullulans genomes reveal a recombining polyextremotolerant generalist.</title>
        <authorList>
            <person name="Gostincar C."/>
            <person name="Turk M."/>
            <person name="Zajc J."/>
            <person name="Gunde-Cimerman N."/>
        </authorList>
    </citation>
    <scope>NUCLEOTIDE SEQUENCE [LARGE SCALE GENOMIC DNA]</scope>
    <source>
        <strain evidence="12 13">EXF-4256</strain>
    </source>
</reference>
<dbReference type="PROSITE" id="PS50850">
    <property type="entry name" value="MFS"/>
    <property type="match status" value="1"/>
</dbReference>
<gene>
    <name evidence="12" type="ORF">D6C94_01535</name>
</gene>
<proteinExistence type="inferred from homology"/>
<dbReference type="Gene3D" id="1.20.1250.20">
    <property type="entry name" value="MFS general substrate transporter like domains"/>
    <property type="match status" value="1"/>
</dbReference>
<feature type="region of interest" description="Disordered" evidence="9">
    <location>
        <begin position="1"/>
        <end position="51"/>
    </location>
</feature>
<keyword evidence="3 10" id="KW-1133">Transmembrane helix</keyword>
<keyword evidence="4 10" id="KW-0472">Membrane</keyword>
<dbReference type="EMBL" id="QZBJ01000007">
    <property type="protein sequence ID" value="THY78244.1"/>
    <property type="molecule type" value="Genomic_DNA"/>
</dbReference>
<evidence type="ECO:0000256" key="4">
    <source>
        <dbReference type="ARBA" id="ARBA00023136"/>
    </source>
</evidence>
<dbReference type="InterPro" id="IPR036259">
    <property type="entry name" value="MFS_trans_sf"/>
</dbReference>
<evidence type="ECO:0000256" key="3">
    <source>
        <dbReference type="ARBA" id="ARBA00022989"/>
    </source>
</evidence>
<feature type="transmembrane region" description="Helical" evidence="10">
    <location>
        <begin position="179"/>
        <end position="200"/>
    </location>
</feature>
<keyword evidence="2 10" id="KW-0812">Transmembrane</keyword>
<evidence type="ECO:0000256" key="8">
    <source>
        <dbReference type="ARBA" id="ARBA00077167"/>
    </source>
</evidence>
<feature type="compositionally biased region" description="Low complexity" evidence="9">
    <location>
        <begin position="1"/>
        <end position="14"/>
    </location>
</feature>
<feature type="transmembrane region" description="Helical" evidence="10">
    <location>
        <begin position="482"/>
        <end position="503"/>
    </location>
</feature>
<evidence type="ECO:0000256" key="9">
    <source>
        <dbReference type="SAM" id="MobiDB-lite"/>
    </source>
</evidence>
<protein>
    <recommendedName>
        <fullName evidence="7">Cercosporin MFS transporter CTB4</fullName>
    </recommendedName>
    <alternativeName>
        <fullName evidence="8">Cercosporin toxin biosynthesis cluster protein 4</fullName>
    </alternativeName>
</protein>
<dbReference type="InterPro" id="IPR011701">
    <property type="entry name" value="MFS"/>
</dbReference>
<evidence type="ECO:0000256" key="6">
    <source>
        <dbReference type="ARBA" id="ARBA00053977"/>
    </source>
</evidence>
<feature type="transmembrane region" description="Helical" evidence="10">
    <location>
        <begin position="449"/>
        <end position="470"/>
    </location>
</feature>
<dbReference type="GO" id="GO:0022857">
    <property type="term" value="F:transmembrane transporter activity"/>
    <property type="evidence" value="ECO:0007669"/>
    <property type="project" value="InterPro"/>
</dbReference>